<sequence length="202" mass="22184">MIRQLSSLIIIFVSLASFHAKAASILILGDSLSAGYNMSADLSWPTMLSDKLSGDSTDFTVINGSVSGDTTGNGLAKLPGLLTEHQPDYVLIELGANDGLRGFQPNIIQRNLSTLITKSQDAGAEVFLMQIRVPPNYGKRYSSMFENIYPTLAEEHKVPLIPFFLEQVIIKPEWMMEDGLHPKAEAQPFIAEIVAESLQPYL</sequence>
<dbReference type="OrthoDB" id="9786188at2"/>
<evidence type="ECO:0000259" key="5">
    <source>
        <dbReference type="Pfam" id="PF13472"/>
    </source>
</evidence>
<dbReference type="InterPro" id="IPR008265">
    <property type="entry name" value="Lipase_GDSL_AS"/>
</dbReference>
<evidence type="ECO:0000313" key="7">
    <source>
        <dbReference type="Proteomes" id="UP000029228"/>
    </source>
</evidence>
<dbReference type="PANTHER" id="PTHR30383:SF24">
    <property type="entry name" value="THIOESTERASE 1_PROTEASE 1_LYSOPHOSPHOLIPASE L1"/>
    <property type="match status" value="1"/>
</dbReference>
<comment type="caution">
    <text evidence="6">The sequence shown here is derived from an EMBL/GenBank/DDBJ whole genome shotgun (WGS) entry which is preliminary data.</text>
</comment>
<feature type="chain" id="PRO_5001862724" evidence="4">
    <location>
        <begin position="23"/>
        <end position="202"/>
    </location>
</feature>
<dbReference type="InterPro" id="IPR013830">
    <property type="entry name" value="SGNH_hydro"/>
</dbReference>
<dbReference type="GO" id="GO:0004622">
    <property type="term" value="F:phosphatidylcholine lysophospholipase activity"/>
    <property type="evidence" value="ECO:0007669"/>
    <property type="project" value="TreeGrafter"/>
</dbReference>
<dbReference type="InterPro" id="IPR051532">
    <property type="entry name" value="Ester_Hydrolysis_Enzymes"/>
</dbReference>
<evidence type="ECO:0000313" key="6">
    <source>
        <dbReference type="EMBL" id="GAL18343.1"/>
    </source>
</evidence>
<evidence type="ECO:0000256" key="3">
    <source>
        <dbReference type="ARBA" id="ARBA00022801"/>
    </source>
</evidence>
<reference evidence="6 7" key="1">
    <citation type="submission" date="2014-09" db="EMBL/GenBank/DDBJ databases">
        <title>Vibrio maritimus JCM 19235. (C45) whole genome shotgun sequence.</title>
        <authorList>
            <person name="Sawabe T."/>
            <person name="Meirelles P."/>
            <person name="Nakanishi M."/>
            <person name="Sayaka M."/>
            <person name="Hattori M."/>
            <person name="Ohkuma M."/>
        </authorList>
    </citation>
    <scope>NUCLEOTIDE SEQUENCE [LARGE SCALE GENOMIC DNA]</scope>
    <source>
        <strain evidence="7">JCM19235</strain>
    </source>
</reference>
<dbReference type="SUPFAM" id="SSF52266">
    <property type="entry name" value="SGNH hydrolase"/>
    <property type="match status" value="1"/>
</dbReference>
<comment type="similarity">
    <text evidence="1">Belongs to the 'GDSL' lipolytic enzyme family.</text>
</comment>
<evidence type="ECO:0000256" key="2">
    <source>
        <dbReference type="ARBA" id="ARBA00022729"/>
    </source>
</evidence>
<dbReference type="PROSITE" id="PS01098">
    <property type="entry name" value="LIPASE_GDSL_SER"/>
    <property type="match status" value="1"/>
</dbReference>
<keyword evidence="2 4" id="KW-0732">Signal</keyword>
<evidence type="ECO:0000256" key="4">
    <source>
        <dbReference type="SAM" id="SignalP"/>
    </source>
</evidence>
<dbReference type="EC" id="3.1.1.2" evidence="6"/>
<dbReference type="InterPro" id="IPR036514">
    <property type="entry name" value="SGNH_hydro_sf"/>
</dbReference>
<proteinExistence type="inferred from homology"/>
<dbReference type="AlphaFoldDB" id="A0A090RUV3"/>
<dbReference type="PANTHER" id="PTHR30383">
    <property type="entry name" value="THIOESTERASE 1/PROTEASE 1/LYSOPHOSPHOLIPASE L1"/>
    <property type="match status" value="1"/>
</dbReference>
<keyword evidence="3 6" id="KW-0378">Hydrolase</keyword>
<dbReference type="EMBL" id="BBMR01000002">
    <property type="protein sequence ID" value="GAL18343.1"/>
    <property type="molecule type" value="Genomic_DNA"/>
</dbReference>
<gene>
    <name evidence="6" type="ORF">JCM19235_6896</name>
</gene>
<dbReference type="STRING" id="990268.JCM19235_6896"/>
<feature type="signal peptide" evidence="4">
    <location>
        <begin position="1"/>
        <end position="22"/>
    </location>
</feature>
<dbReference type="Proteomes" id="UP000029228">
    <property type="component" value="Unassembled WGS sequence"/>
</dbReference>
<reference evidence="6 7" key="2">
    <citation type="submission" date="2014-09" db="EMBL/GenBank/DDBJ databases">
        <authorList>
            <consortium name="NBRP consortium"/>
            <person name="Sawabe T."/>
            <person name="Meirelles P."/>
            <person name="Nakanishi M."/>
            <person name="Sayaka M."/>
            <person name="Hattori M."/>
            <person name="Ohkuma M."/>
        </authorList>
    </citation>
    <scope>NUCLEOTIDE SEQUENCE [LARGE SCALE GENOMIC DNA]</scope>
    <source>
        <strain evidence="7">JCM19235</strain>
    </source>
</reference>
<dbReference type="FunFam" id="3.40.50.1110:FF:000001">
    <property type="entry name" value="Multifunctional acyl-CoA thioesterase I"/>
    <property type="match status" value="1"/>
</dbReference>
<accession>A0A090RUV3</accession>
<feature type="domain" description="SGNH hydrolase-type esterase" evidence="5">
    <location>
        <begin position="27"/>
        <end position="185"/>
    </location>
</feature>
<dbReference type="Pfam" id="PF13472">
    <property type="entry name" value="Lipase_GDSL_2"/>
    <property type="match status" value="1"/>
</dbReference>
<dbReference type="GO" id="GO:0004064">
    <property type="term" value="F:arylesterase activity"/>
    <property type="evidence" value="ECO:0007669"/>
    <property type="project" value="UniProtKB-EC"/>
</dbReference>
<dbReference type="Gene3D" id="3.40.50.1110">
    <property type="entry name" value="SGNH hydrolase"/>
    <property type="match status" value="1"/>
</dbReference>
<evidence type="ECO:0000256" key="1">
    <source>
        <dbReference type="ARBA" id="ARBA00008668"/>
    </source>
</evidence>
<keyword evidence="7" id="KW-1185">Reference proteome</keyword>
<dbReference type="CDD" id="cd01822">
    <property type="entry name" value="Lysophospholipase_L1_like"/>
    <property type="match status" value="1"/>
</dbReference>
<protein>
    <submittedName>
        <fullName evidence="6">Arylesterase</fullName>
        <ecNumber evidence="6">3.1.1.2</ecNumber>
    </submittedName>
</protein>
<organism evidence="6 7">
    <name type="scientific">Vibrio maritimus</name>
    <dbReference type="NCBI Taxonomy" id="990268"/>
    <lineage>
        <taxon>Bacteria</taxon>
        <taxon>Pseudomonadati</taxon>
        <taxon>Pseudomonadota</taxon>
        <taxon>Gammaproteobacteria</taxon>
        <taxon>Vibrionales</taxon>
        <taxon>Vibrionaceae</taxon>
        <taxon>Vibrio</taxon>
    </lineage>
</organism>
<dbReference type="GO" id="GO:0006629">
    <property type="term" value="P:lipid metabolic process"/>
    <property type="evidence" value="ECO:0007669"/>
    <property type="project" value="InterPro"/>
</dbReference>
<name>A0A090RUV3_9VIBR</name>